<reference evidence="1 2" key="1">
    <citation type="submission" date="2020-01" db="EMBL/GenBank/DDBJ databases">
        <title>Microvirga sp. nov., an arsenate reduction bacterium isolated from Tibet hotspring sediments.</title>
        <authorList>
            <person name="Yuan C.-G."/>
        </authorList>
    </citation>
    <scope>NUCLEOTIDE SEQUENCE [LARGE SCALE GENOMIC DNA]</scope>
    <source>
        <strain evidence="1 2">SYSU G3D203</strain>
    </source>
</reference>
<evidence type="ECO:0000313" key="2">
    <source>
        <dbReference type="Proteomes" id="UP000818323"/>
    </source>
</evidence>
<keyword evidence="2" id="KW-1185">Reference proteome</keyword>
<comment type="caution">
    <text evidence="1">The sequence shown here is derived from an EMBL/GenBank/DDBJ whole genome shotgun (WGS) entry which is preliminary data.</text>
</comment>
<dbReference type="RefSeq" id="WP_161726587.1">
    <property type="nucleotide sequence ID" value="NZ_JAAAXI010000039.1"/>
</dbReference>
<gene>
    <name evidence="1" type="ORF">GR303_22945</name>
</gene>
<sequence length="83" mass="9071">MENVSHHLIRTLQEAQSTAGSDYAAFRQLALKAVDAVEAKGDIDDRLAEAIDAVRFPDTDDIDWIIQRVSSILGLPGRPPTTP</sequence>
<dbReference type="Proteomes" id="UP000818323">
    <property type="component" value="Unassembled WGS sequence"/>
</dbReference>
<organism evidence="1 2">
    <name type="scientific">Microvirga arsenatis</name>
    <dbReference type="NCBI Taxonomy" id="2692265"/>
    <lineage>
        <taxon>Bacteria</taxon>
        <taxon>Pseudomonadati</taxon>
        <taxon>Pseudomonadota</taxon>
        <taxon>Alphaproteobacteria</taxon>
        <taxon>Hyphomicrobiales</taxon>
        <taxon>Methylobacteriaceae</taxon>
        <taxon>Microvirga</taxon>
    </lineage>
</organism>
<protein>
    <submittedName>
        <fullName evidence="1">Uncharacterized protein</fullName>
    </submittedName>
</protein>
<evidence type="ECO:0000313" key="1">
    <source>
        <dbReference type="EMBL" id="NBJ27183.1"/>
    </source>
</evidence>
<name>A0ABW9Z7J7_9HYPH</name>
<accession>A0ABW9Z7J7</accession>
<proteinExistence type="predicted"/>
<dbReference type="EMBL" id="JAAAXJ010000030">
    <property type="protein sequence ID" value="NBJ27183.1"/>
    <property type="molecule type" value="Genomic_DNA"/>
</dbReference>